<keyword evidence="3" id="KW-0547">Nucleotide-binding</keyword>
<keyword evidence="2" id="KW-0808">Transferase</keyword>
<dbReference type="SUPFAM" id="SSF53613">
    <property type="entry name" value="Ribokinase-like"/>
    <property type="match status" value="1"/>
</dbReference>
<dbReference type="PANTHER" id="PTHR43085:SF1">
    <property type="entry name" value="PSEUDOURIDINE KINASE-RELATED"/>
    <property type="match status" value="1"/>
</dbReference>
<evidence type="ECO:0000256" key="3">
    <source>
        <dbReference type="ARBA" id="ARBA00022741"/>
    </source>
</evidence>
<organism evidence="7 8">
    <name type="scientific">Dictyoglomus turgidum (strain DSM 6724 / Z-1310)</name>
    <dbReference type="NCBI Taxonomy" id="515635"/>
    <lineage>
        <taxon>Bacteria</taxon>
        <taxon>Pseudomonadati</taxon>
        <taxon>Dictyoglomota</taxon>
        <taxon>Dictyoglomia</taxon>
        <taxon>Dictyoglomales</taxon>
        <taxon>Dictyoglomaceae</taxon>
        <taxon>Dictyoglomus</taxon>
    </lineage>
</organism>
<dbReference type="EnsemblBacteria" id="ACK42076">
    <property type="protein sequence ID" value="ACK42076"/>
    <property type="gene ID" value="Dtur_0795"/>
</dbReference>
<dbReference type="InterPro" id="IPR050306">
    <property type="entry name" value="PfkB_Carbo_kinase"/>
</dbReference>
<gene>
    <name evidence="7" type="ordered locus">Dtur_0795</name>
</gene>
<dbReference type="AlphaFoldDB" id="B8DZZ3"/>
<dbReference type="Pfam" id="PF00294">
    <property type="entry name" value="PfkB"/>
    <property type="match status" value="1"/>
</dbReference>
<comment type="similarity">
    <text evidence="1">Belongs to the carbohydrate kinase PfkB family.</text>
</comment>
<dbReference type="InterPro" id="IPR011611">
    <property type="entry name" value="PfkB_dom"/>
</dbReference>
<reference evidence="8" key="1">
    <citation type="journal article" date="2016" name="Front. Microbiol.">
        <title>The complete genome sequence of hyperthermophile Dictyoglomus turgidum DSM 6724 reveals a specialized carbohydrate fermentor.</title>
        <authorList>
            <person name="Brumm P.J."/>
            <person name="Gowda K."/>
            <person name="Robb F.T."/>
            <person name="Mead D.A."/>
        </authorList>
    </citation>
    <scope>NUCLEOTIDE SEQUENCE [LARGE SCALE GENOMIC DNA]</scope>
    <source>
        <strain evidence="8">DSM 6724 / Z-1310</strain>
    </source>
</reference>
<dbReference type="OrthoDB" id="9795789at2"/>
<dbReference type="InterPro" id="IPR029056">
    <property type="entry name" value="Ribokinase-like"/>
</dbReference>
<keyword evidence="4" id="KW-0418">Kinase</keyword>
<evidence type="ECO:0000256" key="5">
    <source>
        <dbReference type="ARBA" id="ARBA00022840"/>
    </source>
</evidence>
<dbReference type="Proteomes" id="UP000007719">
    <property type="component" value="Chromosome"/>
</dbReference>
<dbReference type="EMBL" id="CP001251">
    <property type="protein sequence ID" value="ACK42076.1"/>
    <property type="molecule type" value="Genomic_DNA"/>
</dbReference>
<dbReference type="GO" id="GO:0016301">
    <property type="term" value="F:kinase activity"/>
    <property type="evidence" value="ECO:0007669"/>
    <property type="project" value="UniProtKB-KW"/>
</dbReference>
<dbReference type="STRING" id="515635.Dtur_0795"/>
<proteinExistence type="inferred from homology"/>
<dbReference type="HOGENOM" id="CLU_027634_6_2_0"/>
<evidence type="ECO:0000259" key="6">
    <source>
        <dbReference type="Pfam" id="PF00294"/>
    </source>
</evidence>
<dbReference type="PROSITE" id="PS00584">
    <property type="entry name" value="PFKB_KINASES_2"/>
    <property type="match status" value="1"/>
</dbReference>
<dbReference type="GO" id="GO:0005524">
    <property type="term" value="F:ATP binding"/>
    <property type="evidence" value="ECO:0007669"/>
    <property type="project" value="UniProtKB-KW"/>
</dbReference>
<keyword evidence="5" id="KW-0067">ATP-binding</keyword>
<evidence type="ECO:0000256" key="2">
    <source>
        <dbReference type="ARBA" id="ARBA00022679"/>
    </source>
</evidence>
<keyword evidence="8" id="KW-1185">Reference proteome</keyword>
<protein>
    <submittedName>
        <fullName evidence="7">PfkB domain protein</fullName>
    </submittedName>
</protein>
<dbReference type="PATRIC" id="fig|515635.4.peg.833"/>
<dbReference type="InParanoid" id="B8DZZ3"/>
<dbReference type="FunCoup" id="B8DZZ3">
    <property type="interactions" value="47"/>
</dbReference>
<name>B8DZZ3_DICTD</name>
<dbReference type="CDD" id="cd01167">
    <property type="entry name" value="bac_FRK"/>
    <property type="match status" value="1"/>
</dbReference>
<dbReference type="KEGG" id="dtu:Dtur_0795"/>
<dbReference type="InterPro" id="IPR002173">
    <property type="entry name" value="Carboh/pur_kinase_PfkB_CS"/>
</dbReference>
<evidence type="ECO:0000313" key="7">
    <source>
        <dbReference type="EMBL" id="ACK42076.1"/>
    </source>
</evidence>
<accession>B8DZZ3</accession>
<dbReference type="RefSeq" id="WP_012583161.1">
    <property type="nucleotide sequence ID" value="NC_011661.1"/>
</dbReference>
<dbReference type="eggNOG" id="COG0524">
    <property type="taxonomic scope" value="Bacteria"/>
</dbReference>
<evidence type="ECO:0000256" key="1">
    <source>
        <dbReference type="ARBA" id="ARBA00010688"/>
    </source>
</evidence>
<dbReference type="Gene3D" id="3.40.1190.20">
    <property type="match status" value="1"/>
</dbReference>
<evidence type="ECO:0000256" key="4">
    <source>
        <dbReference type="ARBA" id="ARBA00022777"/>
    </source>
</evidence>
<dbReference type="PANTHER" id="PTHR43085">
    <property type="entry name" value="HEXOKINASE FAMILY MEMBER"/>
    <property type="match status" value="1"/>
</dbReference>
<feature type="domain" description="Carbohydrate kinase PfkB" evidence="6">
    <location>
        <begin position="2"/>
        <end position="301"/>
    </location>
</feature>
<sequence length="315" mass="35527">MILACGEALIDFTPIEINKEVAYVPKEGGSPYNVAITLGRLGTLCGFFGKISKDFFGEMLIEKLRNNHVDTSFVLRSEKSTTLAFVILKEGEPHFVFYGENTADTSLEEKDMPYIDPEKIKLIHFGSISMIREPGCFVLEKMMSQNHGKVSISFDPNVRSNLIKDKVNYLKKFETWIGYVDILKASIADLTWLYETEDTDELAKYFLRRGVKIFLVTLGKEGSKGYTKFFSAFSKGKEVKVADTVGAGDAFMGGFLYYLNSIGKLNKNFLESITKEELENALDFSNTVSALTCTKKGAEPPYLSEVENFMLKRYY</sequence>
<evidence type="ECO:0000313" key="8">
    <source>
        <dbReference type="Proteomes" id="UP000007719"/>
    </source>
</evidence>
<dbReference type="FunFam" id="3.40.1190.20:FF:000037">
    <property type="entry name" value="Fructokinase"/>
    <property type="match status" value="1"/>
</dbReference>